<dbReference type="Gramene" id="LPERR11G15760.1">
    <property type="protein sequence ID" value="LPERR11G15760.1"/>
    <property type="gene ID" value="LPERR11G15760"/>
</dbReference>
<dbReference type="Proteomes" id="UP000032180">
    <property type="component" value="Chromosome 11"/>
</dbReference>
<proteinExistence type="predicted"/>
<reference evidence="1 2" key="1">
    <citation type="submission" date="2012-08" db="EMBL/GenBank/DDBJ databases">
        <title>Oryza genome evolution.</title>
        <authorList>
            <person name="Wing R.A."/>
        </authorList>
    </citation>
    <scope>NUCLEOTIDE SEQUENCE</scope>
</reference>
<dbReference type="AlphaFoldDB" id="A0A0D9XU06"/>
<dbReference type="HOGENOM" id="CLU_2267624_0_0_1"/>
<evidence type="ECO:0000313" key="1">
    <source>
        <dbReference type="EnsemblPlants" id="LPERR11G15760.1"/>
    </source>
</evidence>
<organism evidence="1 2">
    <name type="scientific">Leersia perrieri</name>
    <dbReference type="NCBI Taxonomy" id="77586"/>
    <lineage>
        <taxon>Eukaryota</taxon>
        <taxon>Viridiplantae</taxon>
        <taxon>Streptophyta</taxon>
        <taxon>Embryophyta</taxon>
        <taxon>Tracheophyta</taxon>
        <taxon>Spermatophyta</taxon>
        <taxon>Magnoliopsida</taxon>
        <taxon>Liliopsida</taxon>
        <taxon>Poales</taxon>
        <taxon>Poaceae</taxon>
        <taxon>BOP clade</taxon>
        <taxon>Oryzoideae</taxon>
        <taxon>Oryzeae</taxon>
        <taxon>Oryzinae</taxon>
        <taxon>Leersia</taxon>
    </lineage>
</organism>
<accession>A0A0D9XU06</accession>
<reference evidence="2" key="2">
    <citation type="submission" date="2013-12" db="EMBL/GenBank/DDBJ databases">
        <authorList>
            <person name="Yu Y."/>
            <person name="Lee S."/>
            <person name="de Baynast K."/>
            <person name="Wissotski M."/>
            <person name="Liu L."/>
            <person name="Talag J."/>
            <person name="Goicoechea J."/>
            <person name="Angelova A."/>
            <person name="Jetty R."/>
            <person name="Kudrna D."/>
            <person name="Golser W."/>
            <person name="Rivera L."/>
            <person name="Zhang J."/>
            <person name="Wing R."/>
        </authorList>
    </citation>
    <scope>NUCLEOTIDE SEQUENCE</scope>
</reference>
<keyword evidence="2" id="KW-1185">Reference proteome</keyword>
<dbReference type="EnsemblPlants" id="LPERR11G15760.1">
    <property type="protein sequence ID" value="LPERR11G15760.1"/>
    <property type="gene ID" value="LPERR11G15760"/>
</dbReference>
<sequence length="103" mass="11508">MELAVGSSKDALRLQPCSEAFSTLKQVMPQVPEHKRYKIDASGSHLDSIEELSDNKQLKEKLKTHLDKKEVQFCLLGSLSMGSSVIYNCSNVNCITVPYEFNS</sequence>
<reference evidence="1" key="3">
    <citation type="submission" date="2015-04" db="UniProtKB">
        <authorList>
            <consortium name="EnsemblPlants"/>
        </authorList>
    </citation>
    <scope>IDENTIFICATION</scope>
</reference>
<name>A0A0D9XU06_9ORYZ</name>
<protein>
    <submittedName>
        <fullName evidence="1">Uncharacterized protein</fullName>
    </submittedName>
</protein>
<evidence type="ECO:0000313" key="2">
    <source>
        <dbReference type="Proteomes" id="UP000032180"/>
    </source>
</evidence>